<comment type="caution">
    <text evidence="1">The sequence shown here is derived from an EMBL/GenBank/DDBJ whole genome shotgun (WGS) entry which is preliminary data.</text>
</comment>
<keyword evidence="2" id="KW-1185">Reference proteome</keyword>
<name>A0ACC2HZR6_9PLEO</name>
<gene>
    <name evidence="1" type="ORF">OPT61_g8284</name>
</gene>
<organism evidence="1 2">
    <name type="scientific">Boeremia exigua</name>
    <dbReference type="NCBI Taxonomy" id="749465"/>
    <lineage>
        <taxon>Eukaryota</taxon>
        <taxon>Fungi</taxon>
        <taxon>Dikarya</taxon>
        <taxon>Ascomycota</taxon>
        <taxon>Pezizomycotina</taxon>
        <taxon>Dothideomycetes</taxon>
        <taxon>Pleosporomycetidae</taxon>
        <taxon>Pleosporales</taxon>
        <taxon>Pleosporineae</taxon>
        <taxon>Didymellaceae</taxon>
        <taxon>Boeremia</taxon>
    </lineage>
</organism>
<sequence length="301" mass="34233">MPPKGKGEQPKVKKVAIDKTFGMKNKKGGAAQKAIKQIHATTASGGTPDEKRKAAEKLQKEKEKKAAEDAKKEMADLFKPVQVQKVPFGVDPKTVLCQFFKKGNCEKGKRCKFSHDLNVERKTEKRSLYTDSRDQEKEEEEERKKKDNMDDWDEEKLRNVVLSKHGNPKTTTDKVCKYFIQAIEDQKYGWFWTCPNGGDKCMYKHSLPPGYASTLNILTTRLTPPALSSRPASSDKPKKPSRPTTPATRSHSKTSWNPSATSSPAHSPPSPWRHSQNGRRSVWTRRRPRRRPRPARRPQDA</sequence>
<evidence type="ECO:0000313" key="1">
    <source>
        <dbReference type="EMBL" id="KAJ8108278.1"/>
    </source>
</evidence>
<reference evidence="1" key="1">
    <citation type="submission" date="2022-11" db="EMBL/GenBank/DDBJ databases">
        <title>Genome Sequence of Boeremia exigua.</title>
        <authorList>
            <person name="Buettner E."/>
        </authorList>
    </citation>
    <scope>NUCLEOTIDE SEQUENCE</scope>
    <source>
        <strain evidence="1">CU02</strain>
    </source>
</reference>
<dbReference type="Proteomes" id="UP001153331">
    <property type="component" value="Unassembled WGS sequence"/>
</dbReference>
<accession>A0ACC2HZR6</accession>
<protein>
    <submittedName>
        <fullName evidence="1">Uncharacterized protein</fullName>
    </submittedName>
</protein>
<dbReference type="EMBL" id="JAPHNI010000773">
    <property type="protein sequence ID" value="KAJ8108278.1"/>
    <property type="molecule type" value="Genomic_DNA"/>
</dbReference>
<evidence type="ECO:0000313" key="2">
    <source>
        <dbReference type="Proteomes" id="UP001153331"/>
    </source>
</evidence>
<proteinExistence type="predicted"/>